<gene>
    <name evidence="2" type="ORF">T11_12014</name>
</gene>
<evidence type="ECO:0000256" key="1">
    <source>
        <dbReference type="SAM" id="MobiDB-lite"/>
    </source>
</evidence>
<name>A0A0V1GLT1_9BILA</name>
<feature type="compositionally biased region" description="Basic and acidic residues" evidence="1">
    <location>
        <begin position="8"/>
        <end position="21"/>
    </location>
</feature>
<organism evidence="2 3">
    <name type="scientific">Trichinella zimbabwensis</name>
    <dbReference type="NCBI Taxonomy" id="268475"/>
    <lineage>
        <taxon>Eukaryota</taxon>
        <taxon>Metazoa</taxon>
        <taxon>Ecdysozoa</taxon>
        <taxon>Nematoda</taxon>
        <taxon>Enoplea</taxon>
        <taxon>Dorylaimia</taxon>
        <taxon>Trichinellida</taxon>
        <taxon>Trichinellidae</taxon>
        <taxon>Trichinella</taxon>
    </lineage>
</organism>
<feature type="region of interest" description="Disordered" evidence="1">
    <location>
        <begin position="1"/>
        <end position="21"/>
    </location>
</feature>
<evidence type="ECO:0000313" key="2">
    <source>
        <dbReference type="EMBL" id="KRY99255.1"/>
    </source>
</evidence>
<accession>A0A0V1GLT1</accession>
<comment type="caution">
    <text evidence="2">The sequence shown here is derived from an EMBL/GenBank/DDBJ whole genome shotgun (WGS) entry which is preliminary data.</text>
</comment>
<keyword evidence="3" id="KW-1185">Reference proteome</keyword>
<protein>
    <submittedName>
        <fullName evidence="2">Uncharacterized protein</fullName>
    </submittedName>
</protein>
<evidence type="ECO:0000313" key="3">
    <source>
        <dbReference type="Proteomes" id="UP000055024"/>
    </source>
</evidence>
<reference evidence="2 3" key="1">
    <citation type="submission" date="2015-01" db="EMBL/GenBank/DDBJ databases">
        <title>Evolution of Trichinella species and genotypes.</title>
        <authorList>
            <person name="Korhonen P.K."/>
            <person name="Edoardo P."/>
            <person name="Giuseppe L.R."/>
            <person name="Gasser R.B."/>
        </authorList>
    </citation>
    <scope>NUCLEOTIDE SEQUENCE [LARGE SCALE GENOMIC DNA]</scope>
    <source>
        <strain evidence="2">ISS1029</strain>
    </source>
</reference>
<sequence length="68" mass="7902">MHGSCMDRIQRNRGDPSERSIKELFCRSTPFQKMEKEATLKKWSFLGDTPIPEEYNQEASAAYTERSS</sequence>
<proteinExistence type="predicted"/>
<dbReference type="EMBL" id="JYDP01000931">
    <property type="protein sequence ID" value="KRY99255.1"/>
    <property type="molecule type" value="Genomic_DNA"/>
</dbReference>
<dbReference type="AlphaFoldDB" id="A0A0V1GLT1"/>
<dbReference type="Proteomes" id="UP000055024">
    <property type="component" value="Unassembled WGS sequence"/>
</dbReference>